<protein>
    <submittedName>
        <fullName evidence="1">Uncharacterized protein</fullName>
    </submittedName>
</protein>
<accession>A0A1G7KWF1</accession>
<dbReference type="AlphaFoldDB" id="A0A1G7KWF1"/>
<reference evidence="2" key="1">
    <citation type="submission" date="2016-10" db="EMBL/GenBank/DDBJ databases">
        <authorList>
            <person name="Varghese N."/>
            <person name="Submissions S."/>
        </authorList>
    </citation>
    <scope>NUCLEOTIDE SEQUENCE [LARGE SCALE GENOMIC DNA]</scope>
    <source>
        <strain evidence="2">DSM 24729</strain>
    </source>
</reference>
<dbReference type="EMBL" id="FNBD01000014">
    <property type="protein sequence ID" value="SDF41582.1"/>
    <property type="molecule type" value="Genomic_DNA"/>
</dbReference>
<evidence type="ECO:0000313" key="1">
    <source>
        <dbReference type="EMBL" id="SDF41582.1"/>
    </source>
</evidence>
<proteinExistence type="predicted"/>
<gene>
    <name evidence="1" type="ORF">SAMN04487992_11451</name>
</gene>
<dbReference type="Proteomes" id="UP000182114">
    <property type="component" value="Unassembled WGS sequence"/>
</dbReference>
<sequence>MKKIHQVLTAISQLIKTIETDYPELYQFLDENPVTIPSEKHPDLDKDTLEGYLADLNSLLKHHIKNHTKAK</sequence>
<keyword evidence="2" id="KW-1185">Reference proteome</keyword>
<evidence type="ECO:0000313" key="2">
    <source>
        <dbReference type="Proteomes" id="UP000182114"/>
    </source>
</evidence>
<dbReference type="RefSeq" id="WP_024480206.1">
    <property type="nucleotide sequence ID" value="NZ_FNBD01000014.1"/>
</dbReference>
<name>A0A1G7KWF1_9FLAO</name>
<organism evidence="1 2">
    <name type="scientific">Cellulophaga baltica</name>
    <dbReference type="NCBI Taxonomy" id="76594"/>
    <lineage>
        <taxon>Bacteria</taxon>
        <taxon>Pseudomonadati</taxon>
        <taxon>Bacteroidota</taxon>
        <taxon>Flavobacteriia</taxon>
        <taxon>Flavobacteriales</taxon>
        <taxon>Flavobacteriaceae</taxon>
        <taxon>Cellulophaga</taxon>
    </lineage>
</organism>
<dbReference type="eggNOG" id="ENOG5030WXN">
    <property type="taxonomic scope" value="Bacteria"/>
</dbReference>